<keyword evidence="1" id="KW-0732">Signal</keyword>
<protein>
    <submittedName>
        <fullName evidence="2">PEP-CTERM sorting domain-containing protein</fullName>
    </submittedName>
</protein>
<gene>
    <name evidence="2" type="ORF">LC586_21250</name>
</gene>
<evidence type="ECO:0000256" key="1">
    <source>
        <dbReference type="SAM" id="SignalP"/>
    </source>
</evidence>
<dbReference type="RefSeq" id="WP_229486665.1">
    <property type="nucleotide sequence ID" value="NZ_JAIVFQ010000035.1"/>
</dbReference>
<name>A0ABS8ICP1_9NOSO</name>
<evidence type="ECO:0000313" key="2">
    <source>
        <dbReference type="EMBL" id="MCC5601661.1"/>
    </source>
</evidence>
<feature type="chain" id="PRO_5047252916" evidence="1">
    <location>
        <begin position="24"/>
        <end position="256"/>
    </location>
</feature>
<feature type="signal peptide" evidence="1">
    <location>
        <begin position="1"/>
        <end position="23"/>
    </location>
</feature>
<dbReference type="InterPro" id="IPR013424">
    <property type="entry name" value="Ice-binding_C"/>
</dbReference>
<proteinExistence type="predicted"/>
<evidence type="ECO:0000313" key="3">
    <source>
        <dbReference type="Proteomes" id="UP001199525"/>
    </source>
</evidence>
<reference evidence="2 3" key="1">
    <citation type="journal article" date="2021" name="Microorganisms">
        <title>Genome Evolution of Filamentous Cyanobacterium Nostoc Species: From Facultative Symbiosis to Free Living.</title>
        <authorList>
            <person name="Huo D."/>
            <person name="Li H."/>
            <person name="Cai F."/>
            <person name="Guo X."/>
            <person name="Qiao Z."/>
            <person name="Wang W."/>
            <person name="Yu G."/>
            <person name="Li R."/>
        </authorList>
    </citation>
    <scope>NUCLEOTIDE SEQUENCE [LARGE SCALE GENOMIC DNA]</scope>
    <source>
        <strain evidence="2 3">CHAB 5714</strain>
    </source>
</reference>
<dbReference type="Proteomes" id="UP001199525">
    <property type="component" value="Unassembled WGS sequence"/>
</dbReference>
<dbReference type="EMBL" id="JAIVFQ010000035">
    <property type="protein sequence ID" value="MCC5601661.1"/>
    <property type="molecule type" value="Genomic_DNA"/>
</dbReference>
<comment type="caution">
    <text evidence="2">The sequence shown here is derived from an EMBL/GenBank/DDBJ whole genome shotgun (WGS) entry which is preliminary data.</text>
</comment>
<dbReference type="NCBIfam" id="TIGR02595">
    <property type="entry name" value="PEP_CTERM"/>
    <property type="match status" value="1"/>
</dbReference>
<keyword evidence="3" id="KW-1185">Reference proteome</keyword>
<accession>A0ABS8ICP1</accession>
<sequence>MSFKKIACIAALSLSAISSFIYAGSAQAISFKMTTGIAGPNGETNQGAFSEFTKLPGTTTINFNDGKVPTTGFAKYSFENTSGTSSVRSDVWAPPGVKDTDINKSSYLAVFNGDKVTINLDGYLNYFGIDWGAISANNTFSFYNGNTLIKTFTTADVNPVAPTHGSQQNGEGSGYVHFYSNSTNDIFNKIVISQTSTNGGGFESDNHSFHSGTDRFTGFDPKAVPEPSVILGMLTVGGMFLRKRKNEKLQSVSQSH</sequence>
<organism evidence="2 3">
    <name type="scientific">Nostoc favosum CHAB5714</name>
    <dbReference type="NCBI Taxonomy" id="2780399"/>
    <lineage>
        <taxon>Bacteria</taxon>
        <taxon>Bacillati</taxon>
        <taxon>Cyanobacteriota</taxon>
        <taxon>Cyanophyceae</taxon>
        <taxon>Nostocales</taxon>
        <taxon>Nostocaceae</taxon>
        <taxon>Nostoc</taxon>
        <taxon>Nostoc favosum</taxon>
    </lineage>
</organism>